<keyword evidence="6 7" id="KW-0472">Membrane</keyword>
<dbReference type="Pfam" id="PF01545">
    <property type="entry name" value="Cation_efflux"/>
    <property type="match status" value="1"/>
</dbReference>
<dbReference type="Gene3D" id="3.30.70.1350">
    <property type="entry name" value="Cation efflux protein, cytoplasmic domain"/>
    <property type="match status" value="1"/>
</dbReference>
<dbReference type="InterPro" id="IPR058533">
    <property type="entry name" value="Cation_efflux_TM"/>
</dbReference>
<evidence type="ECO:0000256" key="3">
    <source>
        <dbReference type="ARBA" id="ARBA00022448"/>
    </source>
</evidence>
<evidence type="ECO:0000256" key="5">
    <source>
        <dbReference type="ARBA" id="ARBA00022989"/>
    </source>
</evidence>
<feature type="domain" description="Cation efflux protein transmembrane" evidence="8">
    <location>
        <begin position="24"/>
        <end position="216"/>
    </location>
</feature>
<dbReference type="FunFam" id="1.20.1510.10:FF:000006">
    <property type="entry name" value="Divalent cation efflux transporter"/>
    <property type="match status" value="1"/>
</dbReference>
<dbReference type="STRING" id="83765.SAMN05660284_00738"/>
<evidence type="ECO:0000256" key="6">
    <source>
        <dbReference type="ARBA" id="ARBA00023136"/>
    </source>
</evidence>
<dbReference type="SUPFAM" id="SSF160240">
    <property type="entry name" value="Cation efflux protein cytoplasmic domain-like"/>
    <property type="match status" value="1"/>
</dbReference>
<dbReference type="PANTHER" id="PTHR43840:SF15">
    <property type="entry name" value="MITOCHONDRIAL METAL TRANSPORTER 1-RELATED"/>
    <property type="match status" value="1"/>
</dbReference>
<evidence type="ECO:0000313" key="10">
    <source>
        <dbReference type="EMBL" id="SFN17291.1"/>
    </source>
</evidence>
<evidence type="ECO:0000259" key="8">
    <source>
        <dbReference type="Pfam" id="PF01545"/>
    </source>
</evidence>
<dbReference type="InterPro" id="IPR050291">
    <property type="entry name" value="CDF_Transporter"/>
</dbReference>
<dbReference type="RefSeq" id="WP_091191539.1">
    <property type="nucleotide sequence ID" value="NZ_FOVE01000004.1"/>
</dbReference>
<accession>A0A1I4WU11</accession>
<dbReference type="GO" id="GO:0008324">
    <property type="term" value="F:monoatomic cation transmembrane transporter activity"/>
    <property type="evidence" value="ECO:0007669"/>
    <property type="project" value="InterPro"/>
</dbReference>
<keyword evidence="3" id="KW-0813">Transport</keyword>
<dbReference type="InterPro" id="IPR027469">
    <property type="entry name" value="Cation_efflux_TMD_sf"/>
</dbReference>
<keyword evidence="11" id="KW-1185">Reference proteome</keyword>
<dbReference type="Proteomes" id="UP000242869">
    <property type="component" value="Unassembled WGS sequence"/>
</dbReference>
<evidence type="ECO:0000259" key="9">
    <source>
        <dbReference type="Pfam" id="PF16916"/>
    </source>
</evidence>
<dbReference type="Gene3D" id="1.20.1510.10">
    <property type="entry name" value="Cation efflux protein transmembrane domain"/>
    <property type="match status" value="1"/>
</dbReference>
<feature type="domain" description="Cation efflux protein cytoplasmic" evidence="9">
    <location>
        <begin position="221"/>
        <end position="297"/>
    </location>
</feature>
<dbReference type="NCBIfam" id="TIGR01297">
    <property type="entry name" value="CDF"/>
    <property type="match status" value="1"/>
</dbReference>
<evidence type="ECO:0000313" key="11">
    <source>
        <dbReference type="Proteomes" id="UP000242869"/>
    </source>
</evidence>
<dbReference type="EMBL" id="FOVE01000004">
    <property type="protein sequence ID" value="SFN17291.1"/>
    <property type="molecule type" value="Genomic_DNA"/>
</dbReference>
<evidence type="ECO:0000256" key="7">
    <source>
        <dbReference type="SAM" id="Phobius"/>
    </source>
</evidence>
<dbReference type="Pfam" id="PF16916">
    <property type="entry name" value="ZT_dimer"/>
    <property type="match status" value="1"/>
</dbReference>
<sequence>MSASHADPSLTPDERHAAAVKSTWVSVFINIVLTFGQIFAGVITGSFGLIADGIHSLSDLVADFVVLLAARHSREDADEHHHYGHARFENAASLLLGVLLLVVGVYMGWAAIQKFMTPGSMGKVGSLALWVALISLAAKECLFRYMLAVAERIGSSMLVANAWHARSDALSSLVVAAGIGGNMLGYPVLDPLAGLVVGVMVGKMGWEFTRAAFDDLTDHALPEDEVAAIQTTAQGTSGVLGVHDIRTRKMGDFAMVDLHIEVDPEVNVAVGHDIGVEVRRRVMEEHKVLNVLVHVDPAGEDPDRDHEPVMRRSFEV</sequence>
<comment type="subcellular location">
    <subcellularLocation>
        <location evidence="1">Membrane</location>
        <topology evidence="1">Multi-pass membrane protein</topology>
    </subcellularLocation>
</comment>
<dbReference type="PANTHER" id="PTHR43840">
    <property type="entry name" value="MITOCHONDRIAL METAL TRANSPORTER 1-RELATED"/>
    <property type="match status" value="1"/>
</dbReference>
<dbReference type="OrthoDB" id="9806522at2"/>
<name>A0A1I4WU11_9NEIS</name>
<organism evidence="10 11">
    <name type="scientific">Formivibrio citricus</name>
    <dbReference type="NCBI Taxonomy" id="83765"/>
    <lineage>
        <taxon>Bacteria</taxon>
        <taxon>Pseudomonadati</taxon>
        <taxon>Pseudomonadota</taxon>
        <taxon>Betaproteobacteria</taxon>
        <taxon>Neisseriales</taxon>
        <taxon>Chitinibacteraceae</taxon>
        <taxon>Formivibrio</taxon>
    </lineage>
</organism>
<feature type="transmembrane region" description="Helical" evidence="7">
    <location>
        <begin position="24"/>
        <end position="43"/>
    </location>
</feature>
<reference evidence="11" key="1">
    <citation type="submission" date="2016-10" db="EMBL/GenBank/DDBJ databases">
        <authorList>
            <person name="Varghese N."/>
            <person name="Submissions S."/>
        </authorList>
    </citation>
    <scope>NUCLEOTIDE SEQUENCE [LARGE SCALE GENOMIC DNA]</scope>
    <source>
        <strain evidence="11">DSM 6150</strain>
    </source>
</reference>
<protein>
    <submittedName>
        <fullName evidence="10">Cation diffusion facilitator family transporter</fullName>
    </submittedName>
</protein>
<feature type="transmembrane region" description="Helical" evidence="7">
    <location>
        <begin position="124"/>
        <end position="147"/>
    </location>
</feature>
<keyword evidence="5 7" id="KW-1133">Transmembrane helix</keyword>
<evidence type="ECO:0000256" key="1">
    <source>
        <dbReference type="ARBA" id="ARBA00004141"/>
    </source>
</evidence>
<dbReference type="InterPro" id="IPR036837">
    <property type="entry name" value="Cation_efflux_CTD_sf"/>
</dbReference>
<evidence type="ECO:0000256" key="2">
    <source>
        <dbReference type="ARBA" id="ARBA00008114"/>
    </source>
</evidence>
<keyword evidence="4 7" id="KW-0812">Transmembrane</keyword>
<comment type="similarity">
    <text evidence="2">Belongs to the cation diffusion facilitator (CDF) transporter (TC 2.A.4) family.</text>
</comment>
<dbReference type="InterPro" id="IPR002524">
    <property type="entry name" value="Cation_efflux"/>
</dbReference>
<proteinExistence type="inferred from homology"/>
<gene>
    <name evidence="10" type="ORF">SAMN05660284_00738</name>
</gene>
<dbReference type="AlphaFoldDB" id="A0A1I4WU11"/>
<dbReference type="InterPro" id="IPR027470">
    <property type="entry name" value="Cation_efflux_CTD"/>
</dbReference>
<feature type="transmembrane region" description="Helical" evidence="7">
    <location>
        <begin position="91"/>
        <end position="112"/>
    </location>
</feature>
<dbReference type="GO" id="GO:0016020">
    <property type="term" value="C:membrane"/>
    <property type="evidence" value="ECO:0007669"/>
    <property type="project" value="UniProtKB-SubCell"/>
</dbReference>
<dbReference type="SUPFAM" id="SSF161111">
    <property type="entry name" value="Cation efflux protein transmembrane domain-like"/>
    <property type="match status" value="1"/>
</dbReference>
<evidence type="ECO:0000256" key="4">
    <source>
        <dbReference type="ARBA" id="ARBA00022692"/>
    </source>
</evidence>